<dbReference type="EMBL" id="LWQS01000054">
    <property type="protein sequence ID" value="OAN45473.1"/>
    <property type="molecule type" value="Genomic_DNA"/>
</dbReference>
<dbReference type="GO" id="GO:0016779">
    <property type="term" value="F:nucleotidyltransferase activity"/>
    <property type="evidence" value="ECO:0007669"/>
    <property type="project" value="UniProtKB-ARBA"/>
</dbReference>
<evidence type="ECO:0000256" key="2">
    <source>
        <dbReference type="ARBA" id="ARBA00023315"/>
    </source>
</evidence>
<dbReference type="STRING" id="1707952.A6A03_14475"/>
<evidence type="ECO:0008006" key="5">
    <source>
        <dbReference type="Google" id="ProtNLM"/>
    </source>
</evidence>
<dbReference type="GO" id="GO:0016746">
    <property type="term" value="F:acyltransferase activity"/>
    <property type="evidence" value="ECO:0007669"/>
    <property type="project" value="UniProtKB-KW"/>
</dbReference>
<comment type="caution">
    <text evidence="3">The sequence shown here is derived from an EMBL/GenBank/DDBJ whole genome shotgun (WGS) entry which is preliminary data.</text>
</comment>
<dbReference type="InterPro" id="IPR050065">
    <property type="entry name" value="GlmU-like"/>
</dbReference>
<evidence type="ECO:0000313" key="4">
    <source>
        <dbReference type="Proteomes" id="UP000078287"/>
    </source>
</evidence>
<dbReference type="InterPro" id="IPR023917">
    <property type="entry name" value="Bifunctiontional_GlmU_bac-type"/>
</dbReference>
<keyword evidence="4" id="KW-1185">Reference proteome</keyword>
<dbReference type="PANTHER" id="PTHR43584">
    <property type="entry name" value="NUCLEOTIDYL TRANSFERASE"/>
    <property type="match status" value="1"/>
</dbReference>
<dbReference type="AlphaFoldDB" id="A0A178MA99"/>
<dbReference type="NCBIfam" id="TIGR03991">
    <property type="entry name" value="alt_bact_glmU"/>
    <property type="match status" value="1"/>
</dbReference>
<dbReference type="OrthoDB" id="9784832at2"/>
<keyword evidence="1" id="KW-0808">Transferase</keyword>
<dbReference type="Proteomes" id="UP000078287">
    <property type="component" value="Unassembled WGS sequence"/>
</dbReference>
<organism evidence="3 4">
    <name type="scientific">Chloroflexus islandicus</name>
    <dbReference type="NCBI Taxonomy" id="1707952"/>
    <lineage>
        <taxon>Bacteria</taxon>
        <taxon>Bacillati</taxon>
        <taxon>Chloroflexota</taxon>
        <taxon>Chloroflexia</taxon>
        <taxon>Chloroflexales</taxon>
        <taxon>Chloroflexineae</taxon>
        <taxon>Chloroflexaceae</taxon>
        <taxon>Chloroflexus</taxon>
    </lineage>
</organism>
<dbReference type="Gene3D" id="2.160.10.10">
    <property type="entry name" value="Hexapeptide repeat proteins"/>
    <property type="match status" value="1"/>
</dbReference>
<dbReference type="InterPro" id="IPR011004">
    <property type="entry name" value="Trimer_LpxA-like_sf"/>
</dbReference>
<dbReference type="PANTHER" id="PTHR43584:SF9">
    <property type="entry name" value="TRANSFERASE HEXAPEPTIDE REPEAT CONTAINING PROTEIN"/>
    <property type="match status" value="1"/>
</dbReference>
<reference evidence="3 4" key="1">
    <citation type="submission" date="2016-04" db="EMBL/GenBank/DDBJ databases">
        <title>Chloroflexus islandicus sp. nov., a thermophilic filamentous anoxygenic phototrophic bacterium from geyser Strokkur (Iceland).</title>
        <authorList>
            <person name="Gaisin V.A."/>
            <person name="Kalashnikov A.M."/>
            <person name="Sukhacheva M.V."/>
            <person name="Grouzdev D.S."/>
            <person name="Ivanov T.M."/>
            <person name="Kuznetsov B."/>
            <person name="Gorlenko V.M."/>
        </authorList>
    </citation>
    <scope>NUCLEOTIDE SEQUENCE [LARGE SCALE GENOMIC DNA]</scope>
    <source>
        <strain evidence="4">isl-2</strain>
    </source>
</reference>
<dbReference type="RefSeq" id="WP_066787506.1">
    <property type="nucleotide sequence ID" value="NZ_LWQS01000054.1"/>
</dbReference>
<protein>
    <recommendedName>
        <fullName evidence="5">Glucose-1-phosphate thymidylyltransferase</fullName>
    </recommendedName>
</protein>
<sequence>MTLILFEDELWRHFATLVQARPVFELRCGAFTTRERAAAILGRPARGLARPHLMPHFGPPGGLAELLATSDPILFVNGRALNLEWLPALDGEPVNTVYIVGETLLGARVSPALASAIVYYLREQRGEAARDELARFARVVELQVPAALLVYPWDLITQAGEQLIRDEPLLARRLPLLTADQPHVITHGRRVYVDPAAQLAGPVVLDSRDGPVFVEAAQIEPFSYIQGPAYIGPGTLIASARIRAETCLGPVCRVGGEVEASVIQGYSNKHHDGFLGHSWLGEWVNIGAMTTNSDLKNNYGSVRVLLEGIGQIDTGILKLGCFLADHVKLGIGLHLTGGTMIGTGSNVFGMHSAPKNVPHFTWGGETFREYRIDTMISVARIVMARRKRELTPSYEQVLRKAFELTQPSRDGLG</sequence>
<evidence type="ECO:0000313" key="3">
    <source>
        <dbReference type="EMBL" id="OAN45473.1"/>
    </source>
</evidence>
<name>A0A178MA99_9CHLR</name>
<evidence type="ECO:0000256" key="1">
    <source>
        <dbReference type="ARBA" id="ARBA00022679"/>
    </source>
</evidence>
<gene>
    <name evidence="3" type="ORF">A6A03_14475</name>
</gene>
<proteinExistence type="predicted"/>
<keyword evidence="2" id="KW-0012">Acyltransferase</keyword>
<accession>A0A178MA99</accession>
<dbReference type="CDD" id="cd05635">
    <property type="entry name" value="LbH_unknown"/>
    <property type="match status" value="1"/>
</dbReference>
<dbReference type="Pfam" id="PF13562">
    <property type="entry name" value="NTP_transf_4"/>
    <property type="match status" value="1"/>
</dbReference>
<dbReference type="SUPFAM" id="SSF51161">
    <property type="entry name" value="Trimeric LpxA-like enzymes"/>
    <property type="match status" value="1"/>
</dbReference>